<dbReference type="OrthoDB" id="9781415at2"/>
<dbReference type="AlphaFoldDB" id="A0A068QQK9"/>
<keyword evidence="2" id="KW-0808">Transferase</keyword>
<dbReference type="STRING" id="351671.XDD1_1613"/>
<dbReference type="CDD" id="cd07067">
    <property type="entry name" value="HP_PGM_like"/>
    <property type="match status" value="1"/>
</dbReference>
<sequence>MLELKQVTPQSPLWDSFLHLYGEYFQRHWPDVFGDLSEEEIAKENHVALEQRILQGDRGLFLLLNTGQLAGLANVYLEREELEREEKVTLNIAEFYIRDEYQRQKLGHGLWHAMLQWGRRHGATQVHLETDVGKNANCFWQSLGLSSHQVDERMHYNGPIPPLKILWIRHGQIIPLDHLDYCPEDNIIALDDTSIKQAKDIGIRILGKLPWQTIYTSPQRRALETAHALSSANQSCLLQETQALCEFFPQELIGMKLADIPRRYGEDYAHRLLYTPLDLPFKNSEQVTDAANRIHRFIMQVGDELSMSSMRMIVSHQNLHNIFLAHLMTRDLNLSGRWHLNHLHGSTFLYCPYTKQFDIENVNIPL</sequence>
<dbReference type="Proteomes" id="UP000324170">
    <property type="component" value="Unassembled WGS sequence"/>
</dbReference>
<reference evidence="2 4" key="1">
    <citation type="submission" date="2013-07" db="EMBL/GenBank/DDBJ databases">
        <authorList>
            <person name="Genoscope - CEA"/>
        </authorList>
    </citation>
    <scope>NUCLEOTIDE SEQUENCE [LARGE SCALE GENOMIC DNA]</scope>
    <source>
        <strain evidence="2">FRM16</strain>
        <strain evidence="4">FRM16 / DSM 17909</strain>
    </source>
</reference>
<evidence type="ECO:0000313" key="2">
    <source>
        <dbReference type="EMBL" id="CDG17312.1"/>
    </source>
</evidence>
<dbReference type="Pfam" id="PF00300">
    <property type="entry name" value="His_Phos_1"/>
    <property type="match status" value="1"/>
</dbReference>
<evidence type="ECO:0000313" key="3">
    <source>
        <dbReference type="EMBL" id="TYP17213.1"/>
    </source>
</evidence>
<dbReference type="Gene3D" id="3.40.630.30">
    <property type="match status" value="1"/>
</dbReference>
<protein>
    <submittedName>
        <fullName evidence="2">Acetyltransferase, gnat family (Modular protein)</fullName>
    </submittedName>
    <submittedName>
        <fullName evidence="3">Broad specificity phosphatase PhoE</fullName>
    </submittedName>
</protein>
<dbReference type="SMART" id="SM00855">
    <property type="entry name" value="PGAM"/>
    <property type="match status" value="1"/>
</dbReference>
<dbReference type="KEGG" id="xdo:XDD1_1613"/>
<dbReference type="CDD" id="cd04301">
    <property type="entry name" value="NAT_SF"/>
    <property type="match status" value="1"/>
</dbReference>
<dbReference type="GO" id="GO:0016747">
    <property type="term" value="F:acyltransferase activity, transferring groups other than amino-acyl groups"/>
    <property type="evidence" value="ECO:0007669"/>
    <property type="project" value="InterPro"/>
</dbReference>
<dbReference type="RefSeq" id="WP_052705650.1">
    <property type="nucleotide sequence ID" value="NZ_CAWMED010000001.1"/>
</dbReference>
<feature type="domain" description="N-acetyltransferase" evidence="1">
    <location>
        <begin position="2"/>
        <end position="167"/>
    </location>
</feature>
<dbReference type="InterPro" id="IPR000182">
    <property type="entry name" value="GNAT_dom"/>
</dbReference>
<dbReference type="HOGENOM" id="CLU_756371_0_0_6"/>
<dbReference type="EMBL" id="VNHN01000001">
    <property type="protein sequence ID" value="TYP17213.1"/>
    <property type="molecule type" value="Genomic_DNA"/>
</dbReference>
<keyword evidence="5" id="KW-1185">Reference proteome</keyword>
<evidence type="ECO:0000313" key="5">
    <source>
        <dbReference type="Proteomes" id="UP000324170"/>
    </source>
</evidence>
<gene>
    <name evidence="3" type="ORF">LY16_00095</name>
    <name evidence="2" type="ORF">XDD1_1613</name>
</gene>
<evidence type="ECO:0000259" key="1">
    <source>
        <dbReference type="PROSITE" id="PS51186"/>
    </source>
</evidence>
<dbReference type="InterPro" id="IPR029033">
    <property type="entry name" value="His_PPase_superfam"/>
</dbReference>
<proteinExistence type="predicted"/>
<dbReference type="SUPFAM" id="SSF53254">
    <property type="entry name" value="Phosphoglycerate mutase-like"/>
    <property type="match status" value="1"/>
</dbReference>
<accession>A0A068QQK9</accession>
<organism evidence="2 4">
    <name type="scientific">Xenorhabdus doucetiae</name>
    <dbReference type="NCBI Taxonomy" id="351671"/>
    <lineage>
        <taxon>Bacteria</taxon>
        <taxon>Pseudomonadati</taxon>
        <taxon>Pseudomonadota</taxon>
        <taxon>Gammaproteobacteria</taxon>
        <taxon>Enterobacterales</taxon>
        <taxon>Morganellaceae</taxon>
        <taxon>Xenorhabdus</taxon>
    </lineage>
</organism>
<dbReference type="EMBL" id="FO704550">
    <property type="protein sequence ID" value="CDG17312.1"/>
    <property type="molecule type" value="Genomic_DNA"/>
</dbReference>
<dbReference type="Gene3D" id="3.40.50.1240">
    <property type="entry name" value="Phosphoglycerate mutase-like"/>
    <property type="match status" value="1"/>
</dbReference>
<dbReference type="PROSITE" id="PS51186">
    <property type="entry name" value="GNAT"/>
    <property type="match status" value="1"/>
</dbReference>
<dbReference type="Proteomes" id="UP000032721">
    <property type="component" value="Chromosome"/>
</dbReference>
<dbReference type="SUPFAM" id="SSF55729">
    <property type="entry name" value="Acyl-CoA N-acyltransferases (Nat)"/>
    <property type="match status" value="1"/>
</dbReference>
<reference evidence="3 5" key="2">
    <citation type="submission" date="2019-07" db="EMBL/GenBank/DDBJ databases">
        <title>Genomic Encyclopedia of Type Strains, Phase I: the one thousand microbial genomes (KMG-I) project.</title>
        <authorList>
            <person name="Kyrpides N."/>
        </authorList>
    </citation>
    <scope>NUCLEOTIDE SEQUENCE [LARGE SCALE GENOMIC DNA]</scope>
    <source>
        <strain evidence="3 5">DSM 17909</strain>
    </source>
</reference>
<dbReference type="Pfam" id="PF00583">
    <property type="entry name" value="Acetyltransf_1"/>
    <property type="match status" value="1"/>
</dbReference>
<dbReference type="InterPro" id="IPR016181">
    <property type="entry name" value="Acyl_CoA_acyltransferase"/>
</dbReference>
<dbReference type="InterPro" id="IPR013078">
    <property type="entry name" value="His_Pase_superF_clade-1"/>
</dbReference>
<evidence type="ECO:0000313" key="4">
    <source>
        <dbReference type="Proteomes" id="UP000032721"/>
    </source>
</evidence>
<name>A0A068QQK9_9GAMM</name>